<evidence type="ECO:0000259" key="4">
    <source>
        <dbReference type="Pfam" id="PF09335"/>
    </source>
</evidence>
<dbReference type="EMBL" id="JASKHM010000018">
    <property type="protein sequence ID" value="MEQ4486032.1"/>
    <property type="molecule type" value="Genomic_DNA"/>
</dbReference>
<feature type="transmembrane region" description="Helical" evidence="2">
    <location>
        <begin position="369"/>
        <end position="389"/>
    </location>
</feature>
<feature type="transmembrane region" description="Helical" evidence="2">
    <location>
        <begin position="137"/>
        <end position="158"/>
    </location>
</feature>
<proteinExistence type="inferred from homology"/>
<accession>A0ABV1L1V9</accession>
<name>A0ABV1L1V9_9BACL</name>
<gene>
    <name evidence="5" type="ORF">QJS35_26990</name>
</gene>
<feature type="transmembrane region" description="Helical" evidence="2">
    <location>
        <begin position="219"/>
        <end position="239"/>
    </location>
</feature>
<dbReference type="Pfam" id="PF01569">
    <property type="entry name" value="PAP2"/>
    <property type="match status" value="1"/>
</dbReference>
<dbReference type="InterPro" id="IPR000326">
    <property type="entry name" value="PAP2/HPO"/>
</dbReference>
<comment type="similarity">
    <text evidence="1">Belongs to the DedA family.</text>
</comment>
<dbReference type="CDD" id="cd03392">
    <property type="entry name" value="PAP2_like_2"/>
    <property type="match status" value="1"/>
</dbReference>
<dbReference type="PANTHER" id="PTHR42709">
    <property type="entry name" value="ALKALINE PHOSPHATASE LIKE PROTEIN"/>
    <property type="match status" value="1"/>
</dbReference>
<keyword evidence="2" id="KW-0472">Membrane</keyword>
<dbReference type="InterPro" id="IPR051311">
    <property type="entry name" value="DedA_domain"/>
</dbReference>
<dbReference type="InterPro" id="IPR036938">
    <property type="entry name" value="PAP2/HPO_sf"/>
</dbReference>
<evidence type="ECO:0000256" key="2">
    <source>
        <dbReference type="SAM" id="Phobius"/>
    </source>
</evidence>
<dbReference type="Gene3D" id="1.20.144.10">
    <property type="entry name" value="Phosphatidic acid phosphatase type 2/haloperoxidase"/>
    <property type="match status" value="1"/>
</dbReference>
<keyword evidence="2" id="KW-1133">Transmembrane helix</keyword>
<evidence type="ECO:0000259" key="3">
    <source>
        <dbReference type="Pfam" id="PF01569"/>
    </source>
</evidence>
<feature type="transmembrane region" description="Helical" evidence="2">
    <location>
        <begin position="401"/>
        <end position="421"/>
    </location>
</feature>
<keyword evidence="2" id="KW-0812">Transmembrane</keyword>
<evidence type="ECO:0000256" key="1">
    <source>
        <dbReference type="ARBA" id="ARBA00010792"/>
    </source>
</evidence>
<organism evidence="5 6">
    <name type="scientific">Cohnella silvisoli</name>
    <dbReference type="NCBI Taxonomy" id="2873699"/>
    <lineage>
        <taxon>Bacteria</taxon>
        <taxon>Bacillati</taxon>
        <taxon>Bacillota</taxon>
        <taxon>Bacilli</taxon>
        <taxon>Bacillales</taxon>
        <taxon>Paenibacillaceae</taxon>
        <taxon>Cohnella</taxon>
    </lineage>
</organism>
<feature type="transmembrane region" description="Helical" evidence="2">
    <location>
        <begin position="170"/>
        <end position="189"/>
    </location>
</feature>
<dbReference type="InterPro" id="IPR032816">
    <property type="entry name" value="VTT_dom"/>
</dbReference>
<reference evidence="5 6" key="1">
    <citation type="journal article" date="2023" name="Genome Announc.">
        <title>Pan-Genome Analyses of the Genus Cohnella and Proposal of the Novel Species Cohnella silvisoli sp. nov., Isolated from Forest Soil.</title>
        <authorList>
            <person name="Wang C."/>
            <person name="Mao L."/>
            <person name="Bao G."/>
            <person name="Zhu H."/>
        </authorList>
    </citation>
    <scope>NUCLEOTIDE SEQUENCE [LARGE SCALE GENOMIC DNA]</scope>
    <source>
        <strain evidence="5 6">NL03-T5-1</strain>
    </source>
</reference>
<dbReference type="PANTHER" id="PTHR42709:SF9">
    <property type="entry name" value="ALKALINE PHOSPHATASE LIKE PROTEIN"/>
    <property type="match status" value="1"/>
</dbReference>
<dbReference type="Proteomes" id="UP001493487">
    <property type="component" value="Unassembled WGS sequence"/>
</dbReference>
<evidence type="ECO:0000313" key="6">
    <source>
        <dbReference type="Proteomes" id="UP001493487"/>
    </source>
</evidence>
<dbReference type="SUPFAM" id="SSF48317">
    <property type="entry name" value="Acid phosphatase/Vanadium-dependent haloperoxidase"/>
    <property type="match status" value="1"/>
</dbReference>
<sequence length="434" mass="49817">MGFFTNLLEQYGYWVLFLALMLELIALPLPGEFIMTYAGLIVFEGNLNWFLCIVVAGSGACLGMTISYCIGYRLGYPFFEKYGSRVHFGPERLNSVSRWFQRYGNKMLLIAYFIPGVRHLTGIFSGTTRLSYRKYAVYAYSGAFIWVTLFISFGKLLGPEWERYHHTINRYMIILGILSAIIYLCIYLFRKYKARIQIQMLSTLEKAFLRYRSMGRVKFIVITAFAGFILFFSLMLGLIQDFLAHEFAQFDEVTFYIVHEIFDPNWSGPMNRFAFLGTDYVFVPLIIFTCVWIWFKGKDRLLELTFMAIVNVGGEALNEGLHLLFHRAGPTGILAEFTFPSEQTLLSLTVCGFAAYLLVRHYGNLKTRVLATSLVIILCLLVGISRIFFNVQYASDVAAGYVFGGVWLTLNVILLEIFRVARLFLRGHLSFPKC</sequence>
<protein>
    <submittedName>
        <fullName evidence="5">Bifunctional DedA family/phosphatase PAP2 family protein</fullName>
    </submittedName>
</protein>
<feature type="transmembrane region" description="Helical" evidence="2">
    <location>
        <begin position="47"/>
        <end position="74"/>
    </location>
</feature>
<keyword evidence="6" id="KW-1185">Reference proteome</keyword>
<evidence type="ECO:0000313" key="5">
    <source>
        <dbReference type="EMBL" id="MEQ4486032.1"/>
    </source>
</evidence>
<feature type="transmembrane region" description="Helical" evidence="2">
    <location>
        <begin position="273"/>
        <end position="295"/>
    </location>
</feature>
<feature type="domain" description="Phosphatidic acid phosphatase type 2/haloperoxidase" evidence="3">
    <location>
        <begin position="338"/>
        <end position="410"/>
    </location>
</feature>
<dbReference type="RefSeq" id="WP_232188984.1">
    <property type="nucleotide sequence ID" value="NZ_JAIOAP010000017.1"/>
</dbReference>
<feature type="domain" description="VTT" evidence="4">
    <location>
        <begin position="29"/>
        <end position="155"/>
    </location>
</feature>
<feature type="transmembrane region" description="Helical" evidence="2">
    <location>
        <begin position="12"/>
        <end position="35"/>
    </location>
</feature>
<comment type="caution">
    <text evidence="5">The sequence shown here is derived from an EMBL/GenBank/DDBJ whole genome shotgun (WGS) entry which is preliminary data.</text>
</comment>
<dbReference type="Pfam" id="PF09335">
    <property type="entry name" value="VTT_dom"/>
    <property type="match status" value="1"/>
</dbReference>